<dbReference type="PANTHER" id="PTHR37323:SF1">
    <property type="entry name" value="L-ORNITHINE N(ALPHA)-ACYLTRANSFERASE"/>
    <property type="match status" value="1"/>
</dbReference>
<dbReference type="EMBL" id="JBHUHV010000004">
    <property type="protein sequence ID" value="MFD2065610.1"/>
    <property type="molecule type" value="Genomic_DNA"/>
</dbReference>
<protein>
    <submittedName>
        <fullName evidence="7">Lysophospholipid acyltransferase family protein</fullName>
    </submittedName>
</protein>
<dbReference type="InterPro" id="IPR045746">
    <property type="entry name" value="ACT14924-like_Acyltransf_dom"/>
</dbReference>
<proteinExistence type="predicted"/>
<evidence type="ECO:0000313" key="7">
    <source>
        <dbReference type="EMBL" id="MFD2065610.1"/>
    </source>
</evidence>
<comment type="caution">
    <text evidence="7">The sequence shown here is derived from an EMBL/GenBank/DDBJ whole genome shotgun (WGS) entry which is preliminary data.</text>
</comment>
<evidence type="ECO:0000256" key="2">
    <source>
        <dbReference type="ARBA" id="ARBA00022516"/>
    </source>
</evidence>
<organism evidence="7 8">
    <name type="scientific">Pontibacter silvestris</name>
    <dbReference type="NCBI Taxonomy" id="2305183"/>
    <lineage>
        <taxon>Bacteria</taxon>
        <taxon>Pseudomonadati</taxon>
        <taxon>Bacteroidota</taxon>
        <taxon>Cytophagia</taxon>
        <taxon>Cytophagales</taxon>
        <taxon>Hymenobacteraceae</taxon>
        <taxon>Pontibacter</taxon>
    </lineage>
</organism>
<dbReference type="SMART" id="SM00563">
    <property type="entry name" value="PlsC"/>
    <property type="match status" value="1"/>
</dbReference>
<dbReference type="Proteomes" id="UP001597369">
    <property type="component" value="Unassembled WGS sequence"/>
</dbReference>
<evidence type="ECO:0000256" key="5">
    <source>
        <dbReference type="ARBA" id="ARBA00023315"/>
    </source>
</evidence>
<keyword evidence="2" id="KW-0444">Lipid biosynthesis</keyword>
<evidence type="ECO:0000313" key="8">
    <source>
        <dbReference type="Proteomes" id="UP001597369"/>
    </source>
</evidence>
<dbReference type="PANTHER" id="PTHR37323">
    <property type="entry name" value="GCN5-RELATED N-ACETYLTRANSFERASE"/>
    <property type="match status" value="1"/>
</dbReference>
<evidence type="ECO:0000256" key="3">
    <source>
        <dbReference type="ARBA" id="ARBA00022679"/>
    </source>
</evidence>
<gene>
    <name evidence="7" type="ORF">ACFSKU_01835</name>
</gene>
<dbReference type="GO" id="GO:0016746">
    <property type="term" value="F:acyltransferase activity"/>
    <property type="evidence" value="ECO:0007669"/>
    <property type="project" value="UniProtKB-KW"/>
</dbReference>
<feature type="domain" description="Phospholipid/glycerol acyltransferase" evidence="6">
    <location>
        <begin position="79"/>
        <end position="201"/>
    </location>
</feature>
<name>A0ABW4WV06_9BACT</name>
<dbReference type="Pfam" id="PF13444">
    <property type="entry name" value="Acetyltransf_5"/>
    <property type="match status" value="1"/>
</dbReference>
<evidence type="ECO:0000256" key="4">
    <source>
        <dbReference type="ARBA" id="ARBA00023098"/>
    </source>
</evidence>
<keyword evidence="3" id="KW-0808">Transferase</keyword>
<dbReference type="InterPro" id="IPR016181">
    <property type="entry name" value="Acyl_CoA_acyltransferase"/>
</dbReference>
<dbReference type="InterPro" id="IPR052351">
    <property type="entry name" value="Ornithine_N-alpha-AT"/>
</dbReference>
<comment type="pathway">
    <text evidence="1">Lipid metabolism.</text>
</comment>
<sequence length="584" mass="66603">MEIITNQQQFTSASLSKLKATYLSPLLMQFLKLKDLNQLYSTINAYEGLQFVDEVLNQFDIKLDVHPHDLANIPATGGFITVANHPYGTLDGLILMKLFAHTRPDFKIMANHQLMQVSNLHKLLVSVNPLKQQHLDSSISSLEESLRQLQNDMPLGIFPAGEPASYKAGASQAADSQWHSSIEHLIHKAKVHVIPVYISGDTSLSSSMLGYLNPLLRTAQLPAQLMSKKGKTIKVHIGEPIAYNKLHAFPENQLLEYVRAKTYALGKDFNKEQANVLQQLESYTVPEVVVAEIDKKVILKELSLLPESAKLFVHQNMEVYIASQEQAPNIVQELGRLRELSLRAIGEGTNKAIDQDEYDAYYQHLFLYDRDARLIVGAYRLGKGKSIYKKYGKQGFYLHSLFKMKDKLVPTLKASVEIGRSFVREEYVSEPLPLLLLWKGITTYLEKRPSYRYLIGSVNISNTFTNTSKMQLVDLITSHFYDLKLAKYVQTRKSFRYRLCKEHYEKMLFQQKPFTKDLLEKLMADIDIEHTTISLPVKKYLKYNARIIGFNMDPKLSNSLHGFMVMDIGAMPAIITKMLQQYTT</sequence>
<reference evidence="8" key="1">
    <citation type="journal article" date="2019" name="Int. J. Syst. Evol. Microbiol.">
        <title>The Global Catalogue of Microorganisms (GCM) 10K type strain sequencing project: providing services to taxonomists for standard genome sequencing and annotation.</title>
        <authorList>
            <consortium name="The Broad Institute Genomics Platform"/>
            <consortium name="The Broad Institute Genome Sequencing Center for Infectious Disease"/>
            <person name="Wu L."/>
            <person name="Ma J."/>
        </authorList>
    </citation>
    <scope>NUCLEOTIDE SEQUENCE [LARGE SCALE GENOMIC DNA]</scope>
    <source>
        <strain evidence="8">JCM 16545</strain>
    </source>
</reference>
<accession>A0ABW4WV06</accession>
<dbReference type="SUPFAM" id="SSF55729">
    <property type="entry name" value="Acyl-CoA N-acyltransferases (Nat)"/>
    <property type="match status" value="1"/>
</dbReference>
<keyword evidence="8" id="KW-1185">Reference proteome</keyword>
<keyword evidence="4" id="KW-0443">Lipid metabolism</keyword>
<evidence type="ECO:0000256" key="1">
    <source>
        <dbReference type="ARBA" id="ARBA00005189"/>
    </source>
</evidence>
<dbReference type="SUPFAM" id="SSF69593">
    <property type="entry name" value="Glycerol-3-phosphate (1)-acyltransferase"/>
    <property type="match status" value="1"/>
</dbReference>
<dbReference type="Pfam" id="PF19576">
    <property type="entry name" value="Acyltransf_2"/>
    <property type="match status" value="1"/>
</dbReference>
<evidence type="ECO:0000259" key="6">
    <source>
        <dbReference type="SMART" id="SM00563"/>
    </source>
</evidence>
<dbReference type="InterPro" id="IPR002123">
    <property type="entry name" value="Plipid/glycerol_acylTrfase"/>
</dbReference>
<keyword evidence="5 7" id="KW-0012">Acyltransferase</keyword>
<dbReference type="RefSeq" id="WP_229962009.1">
    <property type="nucleotide sequence ID" value="NZ_JAJJWI010000017.1"/>
</dbReference>